<dbReference type="PROSITE" id="PS51898">
    <property type="entry name" value="TYR_RECOMBINASE"/>
    <property type="match status" value="1"/>
</dbReference>
<keyword evidence="2" id="KW-0229">DNA integration</keyword>
<dbReference type="PANTHER" id="PTHR30629:SF2">
    <property type="entry name" value="PROPHAGE INTEGRASE INTS-RELATED"/>
    <property type="match status" value="1"/>
</dbReference>
<dbReference type="Gene3D" id="1.10.150.130">
    <property type="match status" value="1"/>
</dbReference>
<keyword evidence="7" id="KW-1185">Reference proteome</keyword>
<gene>
    <name evidence="6" type="ORF">C6P64_12180</name>
</gene>
<keyword evidence="3" id="KW-0238">DNA-binding</keyword>
<dbReference type="PANTHER" id="PTHR30629">
    <property type="entry name" value="PROPHAGE INTEGRASE"/>
    <property type="match status" value="1"/>
</dbReference>
<dbReference type="InterPro" id="IPR050808">
    <property type="entry name" value="Phage_Integrase"/>
</dbReference>
<evidence type="ECO:0000256" key="2">
    <source>
        <dbReference type="ARBA" id="ARBA00022908"/>
    </source>
</evidence>
<accession>A0A2S9K324</accession>
<dbReference type="GO" id="GO:0003677">
    <property type="term" value="F:DNA binding"/>
    <property type="evidence" value="ECO:0007669"/>
    <property type="project" value="UniProtKB-KW"/>
</dbReference>
<dbReference type="OrthoDB" id="9775880at2"/>
<evidence type="ECO:0000259" key="5">
    <source>
        <dbReference type="PROSITE" id="PS51898"/>
    </source>
</evidence>
<keyword evidence="4" id="KW-0233">DNA recombination</keyword>
<comment type="caution">
    <text evidence="6">The sequence shown here is derived from an EMBL/GenBank/DDBJ whole genome shotgun (WGS) entry which is preliminary data.</text>
</comment>
<evidence type="ECO:0000256" key="1">
    <source>
        <dbReference type="ARBA" id="ARBA00008857"/>
    </source>
</evidence>
<dbReference type="InterPro" id="IPR038488">
    <property type="entry name" value="Integrase_DNA-bd_sf"/>
</dbReference>
<dbReference type="InterPro" id="IPR010998">
    <property type="entry name" value="Integrase_recombinase_N"/>
</dbReference>
<dbReference type="InterPro" id="IPR013762">
    <property type="entry name" value="Integrase-like_cat_sf"/>
</dbReference>
<comment type="similarity">
    <text evidence="1">Belongs to the 'phage' integrase family.</text>
</comment>
<feature type="domain" description="Tyr recombinase" evidence="5">
    <location>
        <begin position="201"/>
        <end position="376"/>
    </location>
</feature>
<dbReference type="SUPFAM" id="SSF56349">
    <property type="entry name" value="DNA breaking-rejoining enzymes"/>
    <property type="match status" value="1"/>
</dbReference>
<name>A0A2S9K324_9BURK</name>
<dbReference type="Pfam" id="PF13356">
    <property type="entry name" value="Arm-DNA-bind_3"/>
    <property type="match status" value="1"/>
</dbReference>
<dbReference type="Pfam" id="PF00589">
    <property type="entry name" value="Phage_integrase"/>
    <property type="match status" value="1"/>
</dbReference>
<dbReference type="AlphaFoldDB" id="A0A2S9K324"/>
<dbReference type="Gene3D" id="1.10.443.10">
    <property type="entry name" value="Intergrase catalytic core"/>
    <property type="match status" value="1"/>
</dbReference>
<dbReference type="EMBL" id="PVLQ01000042">
    <property type="protein sequence ID" value="PRD64866.1"/>
    <property type="molecule type" value="Genomic_DNA"/>
</dbReference>
<dbReference type="GO" id="GO:0015074">
    <property type="term" value="P:DNA integration"/>
    <property type="evidence" value="ECO:0007669"/>
    <property type="project" value="UniProtKB-KW"/>
</dbReference>
<dbReference type="InterPro" id="IPR053876">
    <property type="entry name" value="Phage_int_M"/>
</dbReference>
<evidence type="ECO:0000256" key="3">
    <source>
        <dbReference type="ARBA" id="ARBA00023125"/>
    </source>
</evidence>
<dbReference type="CDD" id="cd00801">
    <property type="entry name" value="INT_P4_C"/>
    <property type="match status" value="1"/>
</dbReference>
<dbReference type="InterPro" id="IPR002104">
    <property type="entry name" value="Integrase_catalytic"/>
</dbReference>
<dbReference type="Proteomes" id="UP000238589">
    <property type="component" value="Unassembled WGS sequence"/>
</dbReference>
<reference evidence="6 7" key="1">
    <citation type="submission" date="2018-03" db="EMBL/GenBank/DDBJ databases">
        <title>Comparative genomics illustrates the genes involved in a hyperalkaliphilic mechanisms of Serpentinomonas isolated from highly-alkaline calcium-rich serpentinized springs.</title>
        <authorList>
            <person name="Suzuki S."/>
            <person name="Ishii S."/>
            <person name="Walworth N."/>
            <person name="Bird L."/>
            <person name="Kuenen J.G."/>
            <person name="Nealson K.H."/>
        </authorList>
    </citation>
    <scope>NUCLEOTIDE SEQUENCE [LARGE SCALE GENOMIC DNA]</scope>
    <source>
        <strain evidence="6 7">P1</strain>
    </source>
</reference>
<dbReference type="InterPro" id="IPR011010">
    <property type="entry name" value="DNA_brk_join_enz"/>
</dbReference>
<dbReference type="Gene3D" id="3.30.160.390">
    <property type="entry name" value="Integrase, DNA-binding domain"/>
    <property type="match status" value="1"/>
</dbReference>
<dbReference type="Pfam" id="PF22022">
    <property type="entry name" value="Phage_int_M"/>
    <property type="match status" value="1"/>
</dbReference>
<dbReference type="GO" id="GO:0006310">
    <property type="term" value="P:DNA recombination"/>
    <property type="evidence" value="ECO:0007669"/>
    <property type="project" value="UniProtKB-KW"/>
</dbReference>
<protein>
    <submittedName>
        <fullName evidence="6">Integrase</fullName>
    </submittedName>
</protein>
<dbReference type="RefSeq" id="WP_105748843.1">
    <property type="nucleotide sequence ID" value="NZ_PVLQ01000042.1"/>
</dbReference>
<sequence>MATNTLTDSQCRGFKPGDKNYKKFDGEGLYLWITPLGSKLWRQSFRWEGKQQTISWGPYPKVSLAEARAKRDEAKRQLRDGINPMTASDTPNPSTPTFSKCAELYWAGRKDCTPKYIDNATRALDAYLVPALGQRPIDGITRNDLLAELRKVDDAGKHVYVRKIRLWADAVFEWARANGHCEHNPAAEIDPKKAFATAKVEHFAALEPSEMPQLFDRLAFESPQQQSVLALRMLAYTWVRTTELRQMRWHEIEGDIWRIPAGKMKRSRDHVIPLSRQALELLQVMKQRARGSDYVFRGESRKDTPISENAILYLLYRIGFKGRMTGHGFRSVASTWANEAGYEPDHIEFQLAHSEENKTRSAYNRARYLKQRRQMLQDWADWLDACAKPAK</sequence>
<evidence type="ECO:0000313" key="7">
    <source>
        <dbReference type="Proteomes" id="UP000238589"/>
    </source>
</evidence>
<evidence type="ECO:0000313" key="6">
    <source>
        <dbReference type="EMBL" id="PRD64866.1"/>
    </source>
</evidence>
<organism evidence="6 7">
    <name type="scientific">Malikia granosa</name>
    <dbReference type="NCBI Taxonomy" id="263067"/>
    <lineage>
        <taxon>Bacteria</taxon>
        <taxon>Pseudomonadati</taxon>
        <taxon>Pseudomonadota</taxon>
        <taxon>Betaproteobacteria</taxon>
        <taxon>Burkholderiales</taxon>
        <taxon>Comamonadaceae</taxon>
        <taxon>Malikia</taxon>
    </lineage>
</organism>
<dbReference type="InterPro" id="IPR025166">
    <property type="entry name" value="Integrase_DNA_bind_dom"/>
</dbReference>
<proteinExistence type="inferred from homology"/>
<evidence type="ECO:0000256" key="4">
    <source>
        <dbReference type="ARBA" id="ARBA00023172"/>
    </source>
</evidence>